<dbReference type="SUPFAM" id="SSF47954">
    <property type="entry name" value="Cyclin-like"/>
    <property type="match status" value="1"/>
</dbReference>
<dbReference type="GO" id="GO:0016538">
    <property type="term" value="F:cyclin-dependent protein serine/threonine kinase regulator activity"/>
    <property type="evidence" value="ECO:0007669"/>
    <property type="project" value="TreeGrafter"/>
</dbReference>
<evidence type="ECO:0000313" key="2">
    <source>
        <dbReference type="Proteomes" id="UP001301958"/>
    </source>
</evidence>
<dbReference type="Proteomes" id="UP001301958">
    <property type="component" value="Unassembled WGS sequence"/>
</dbReference>
<sequence length="118" mass="13150">PGHNDNNSSGNLPPLQEFLSHLVHGSKLTTGILSFAMILIRRIEKGLQPKITGTACSKHQIVLTALIISDKWCSDVCFKNRSWVFLSDMTAYGYGFKLGLVDLSTSERQFLALLNWNL</sequence>
<proteinExistence type="predicted"/>
<dbReference type="InterPro" id="IPR036915">
    <property type="entry name" value="Cyclin-like_sf"/>
</dbReference>
<accession>A0AAN6YKS5</accession>
<dbReference type="CDD" id="cd20557">
    <property type="entry name" value="CYCLIN_ScPCL1-like"/>
    <property type="match status" value="1"/>
</dbReference>
<name>A0AAN6YKS5_9PEZI</name>
<evidence type="ECO:0000313" key="1">
    <source>
        <dbReference type="EMBL" id="KAK4220541.1"/>
    </source>
</evidence>
<dbReference type="GO" id="GO:0000307">
    <property type="term" value="C:cyclin-dependent protein kinase holoenzyme complex"/>
    <property type="evidence" value="ECO:0007669"/>
    <property type="project" value="TreeGrafter"/>
</dbReference>
<dbReference type="Gene3D" id="1.10.472.10">
    <property type="entry name" value="Cyclin-like"/>
    <property type="match status" value="1"/>
</dbReference>
<gene>
    <name evidence="1" type="ORF">QBC38DRAFT_342319</name>
</gene>
<dbReference type="GO" id="GO:0005634">
    <property type="term" value="C:nucleus"/>
    <property type="evidence" value="ECO:0007669"/>
    <property type="project" value="TreeGrafter"/>
</dbReference>
<dbReference type="GO" id="GO:0019901">
    <property type="term" value="F:protein kinase binding"/>
    <property type="evidence" value="ECO:0007669"/>
    <property type="project" value="InterPro"/>
</dbReference>
<keyword evidence="2" id="KW-1185">Reference proteome</keyword>
<organism evidence="1 2">
    <name type="scientific">Podospora fimiseda</name>
    <dbReference type="NCBI Taxonomy" id="252190"/>
    <lineage>
        <taxon>Eukaryota</taxon>
        <taxon>Fungi</taxon>
        <taxon>Dikarya</taxon>
        <taxon>Ascomycota</taxon>
        <taxon>Pezizomycotina</taxon>
        <taxon>Sordariomycetes</taxon>
        <taxon>Sordariomycetidae</taxon>
        <taxon>Sordariales</taxon>
        <taxon>Podosporaceae</taxon>
        <taxon>Podospora</taxon>
    </lineage>
</organism>
<reference evidence="1" key="2">
    <citation type="submission" date="2023-05" db="EMBL/GenBank/DDBJ databases">
        <authorList>
            <consortium name="Lawrence Berkeley National Laboratory"/>
            <person name="Steindorff A."/>
            <person name="Hensen N."/>
            <person name="Bonometti L."/>
            <person name="Westerberg I."/>
            <person name="Brannstrom I.O."/>
            <person name="Guillou S."/>
            <person name="Cros-Aarteil S."/>
            <person name="Calhoun S."/>
            <person name="Haridas S."/>
            <person name="Kuo A."/>
            <person name="Mondo S."/>
            <person name="Pangilinan J."/>
            <person name="Riley R."/>
            <person name="Labutti K."/>
            <person name="Andreopoulos B."/>
            <person name="Lipzen A."/>
            <person name="Chen C."/>
            <person name="Yanf M."/>
            <person name="Daum C."/>
            <person name="Ng V."/>
            <person name="Clum A."/>
            <person name="Ohm R."/>
            <person name="Martin F."/>
            <person name="Silar P."/>
            <person name="Natvig D."/>
            <person name="Lalanne C."/>
            <person name="Gautier V."/>
            <person name="Ament-Velasquez S.L."/>
            <person name="Kruys A."/>
            <person name="Hutchinson M.I."/>
            <person name="Powell A.J."/>
            <person name="Barry K."/>
            <person name="Miller A.N."/>
            <person name="Grigoriev I.V."/>
            <person name="Debuchy R."/>
            <person name="Gladieux P."/>
            <person name="Thoren M.H."/>
            <person name="Johannesson H."/>
        </authorList>
    </citation>
    <scope>NUCLEOTIDE SEQUENCE</scope>
    <source>
        <strain evidence="1">CBS 990.96</strain>
    </source>
</reference>
<comment type="caution">
    <text evidence="1">The sequence shown here is derived from an EMBL/GenBank/DDBJ whole genome shotgun (WGS) entry which is preliminary data.</text>
</comment>
<protein>
    <submittedName>
        <fullName evidence="1">Uncharacterized protein</fullName>
    </submittedName>
</protein>
<dbReference type="EMBL" id="MU865726">
    <property type="protein sequence ID" value="KAK4220541.1"/>
    <property type="molecule type" value="Genomic_DNA"/>
</dbReference>
<dbReference type="AlphaFoldDB" id="A0AAN6YKS5"/>
<dbReference type="PANTHER" id="PTHR15615:SF10">
    <property type="entry name" value="PHO85 CYCLIN-2-RELATED"/>
    <property type="match status" value="1"/>
</dbReference>
<feature type="non-terminal residue" evidence="1">
    <location>
        <position position="118"/>
    </location>
</feature>
<reference evidence="1" key="1">
    <citation type="journal article" date="2023" name="Mol. Phylogenet. Evol.">
        <title>Genome-scale phylogeny and comparative genomics of the fungal order Sordariales.</title>
        <authorList>
            <person name="Hensen N."/>
            <person name="Bonometti L."/>
            <person name="Westerberg I."/>
            <person name="Brannstrom I.O."/>
            <person name="Guillou S."/>
            <person name="Cros-Aarteil S."/>
            <person name="Calhoun S."/>
            <person name="Haridas S."/>
            <person name="Kuo A."/>
            <person name="Mondo S."/>
            <person name="Pangilinan J."/>
            <person name="Riley R."/>
            <person name="LaButti K."/>
            <person name="Andreopoulos B."/>
            <person name="Lipzen A."/>
            <person name="Chen C."/>
            <person name="Yan M."/>
            <person name="Daum C."/>
            <person name="Ng V."/>
            <person name="Clum A."/>
            <person name="Steindorff A."/>
            <person name="Ohm R.A."/>
            <person name="Martin F."/>
            <person name="Silar P."/>
            <person name="Natvig D.O."/>
            <person name="Lalanne C."/>
            <person name="Gautier V."/>
            <person name="Ament-Velasquez S.L."/>
            <person name="Kruys A."/>
            <person name="Hutchinson M.I."/>
            <person name="Powell A.J."/>
            <person name="Barry K."/>
            <person name="Miller A.N."/>
            <person name="Grigoriev I.V."/>
            <person name="Debuchy R."/>
            <person name="Gladieux P."/>
            <person name="Hiltunen Thoren M."/>
            <person name="Johannesson H."/>
        </authorList>
    </citation>
    <scope>NUCLEOTIDE SEQUENCE</scope>
    <source>
        <strain evidence="1">CBS 990.96</strain>
    </source>
</reference>
<dbReference type="InterPro" id="IPR013922">
    <property type="entry name" value="Cyclin_PHO80-like"/>
</dbReference>
<dbReference type="PANTHER" id="PTHR15615">
    <property type="match status" value="1"/>
</dbReference>
<feature type="non-terminal residue" evidence="1">
    <location>
        <position position="1"/>
    </location>
</feature>